<gene>
    <name evidence="2" type="ORF">L596_008090</name>
</gene>
<feature type="compositionally biased region" description="Low complexity" evidence="1">
    <location>
        <begin position="95"/>
        <end position="106"/>
    </location>
</feature>
<reference evidence="2 3" key="1">
    <citation type="journal article" date="2015" name="Genome Biol.">
        <title>Comparative genomics of Steinernema reveals deeply conserved gene regulatory networks.</title>
        <authorList>
            <person name="Dillman A.R."/>
            <person name="Macchietto M."/>
            <person name="Porter C.F."/>
            <person name="Rogers A."/>
            <person name="Williams B."/>
            <person name="Antoshechkin I."/>
            <person name="Lee M.M."/>
            <person name="Goodwin Z."/>
            <person name="Lu X."/>
            <person name="Lewis E.E."/>
            <person name="Goodrich-Blair H."/>
            <person name="Stock S.P."/>
            <person name="Adams B.J."/>
            <person name="Sternberg P.W."/>
            <person name="Mortazavi A."/>
        </authorList>
    </citation>
    <scope>NUCLEOTIDE SEQUENCE [LARGE SCALE GENOMIC DNA]</scope>
    <source>
        <strain evidence="2 3">ALL</strain>
    </source>
</reference>
<name>A0A4U5PBD9_STECR</name>
<feature type="compositionally biased region" description="Polar residues" evidence="1">
    <location>
        <begin position="169"/>
        <end position="186"/>
    </location>
</feature>
<feature type="compositionally biased region" description="Acidic residues" evidence="1">
    <location>
        <begin position="478"/>
        <end position="494"/>
    </location>
</feature>
<reference evidence="2 3" key="2">
    <citation type="journal article" date="2019" name="G3 (Bethesda)">
        <title>Hybrid Assembly of the Genome of the Entomopathogenic Nematode Steinernema carpocapsae Identifies the X-Chromosome.</title>
        <authorList>
            <person name="Serra L."/>
            <person name="Macchietto M."/>
            <person name="Macias-Munoz A."/>
            <person name="McGill C.J."/>
            <person name="Rodriguez I.M."/>
            <person name="Rodriguez B."/>
            <person name="Murad R."/>
            <person name="Mortazavi A."/>
        </authorList>
    </citation>
    <scope>NUCLEOTIDE SEQUENCE [LARGE SCALE GENOMIC DNA]</scope>
    <source>
        <strain evidence="2 3">ALL</strain>
    </source>
</reference>
<sequence length="629" mass="69459">MKRSGSITRSKSDKSKTKKEASPSLSISGDESDGPHARGLSPSHISDSDSDNGKSAKKVKKTPTRKYQMKRKPLAGLSSSKKCKRTPARSGATLSSEAQSSGASSSTLKPAKTKHSSTPALKKPESSKKLRKRPCEDEEKENGGPKRVCRPTEAETGKEAPVLKARNDVSANQQSTIADDTQTVRSMPSVVSVKTIEVKKPSNVIEEENNNKNDFGSAPDVLATPVPATRSNENSQEVRTPGSILKRHDPFSPRTNSGRRVHFDFKEEPRPGFARKSLIASLDALDVKKPREKLHDISFDKKPSSAPVENAQNELDFKHIFPELINCSKPAKEVYADIIDLSATRGAQMLFAARKIETVGDLARLSRSEIQRMPFLPPKVPKLRQVLEFVAKIERGMKPINEDTYDSLSQEPSEHDSLESNDVPAVFVDNRVTKPIMLEQEGMIIVHQPAFIHVKADEPQPIVTSERSTRSSSPDLFDSPDDDAVADKEVEESEALSISSEETESSGREEQDAEEGTQDKEENINPEPEIEHPAPSVFAGIELVGQVWTKSLEAITDANRTGPNVNEGVAEFAIAAQNEFAKDASKTFGDLTYDQLVLMRRLTRDMLFSFANLLDDEFQKQERKFMREA</sequence>
<feature type="compositionally biased region" description="Polar residues" evidence="1">
    <location>
        <begin position="229"/>
        <end position="238"/>
    </location>
</feature>
<feature type="region of interest" description="Disordered" evidence="1">
    <location>
        <begin position="401"/>
        <end position="422"/>
    </location>
</feature>
<protein>
    <submittedName>
        <fullName evidence="2">Uncharacterized protein</fullName>
    </submittedName>
</protein>
<organism evidence="2 3">
    <name type="scientific">Steinernema carpocapsae</name>
    <name type="common">Entomopathogenic nematode</name>
    <dbReference type="NCBI Taxonomy" id="34508"/>
    <lineage>
        <taxon>Eukaryota</taxon>
        <taxon>Metazoa</taxon>
        <taxon>Ecdysozoa</taxon>
        <taxon>Nematoda</taxon>
        <taxon>Chromadorea</taxon>
        <taxon>Rhabditida</taxon>
        <taxon>Tylenchina</taxon>
        <taxon>Panagrolaimomorpha</taxon>
        <taxon>Strongyloidoidea</taxon>
        <taxon>Steinernematidae</taxon>
        <taxon>Steinernema</taxon>
    </lineage>
</organism>
<proteinExistence type="predicted"/>
<dbReference type="CDD" id="cd14267">
    <property type="entry name" value="Rif1_CTD_C-II_like"/>
    <property type="match status" value="1"/>
</dbReference>
<dbReference type="AlphaFoldDB" id="A0A4U5PBD9"/>
<dbReference type="EMBL" id="AZBU02000002">
    <property type="protein sequence ID" value="TKR93677.1"/>
    <property type="molecule type" value="Genomic_DNA"/>
</dbReference>
<feature type="compositionally biased region" description="Basic and acidic residues" evidence="1">
    <location>
        <begin position="10"/>
        <end position="21"/>
    </location>
</feature>
<dbReference type="Proteomes" id="UP000298663">
    <property type="component" value="Unassembled WGS sequence"/>
</dbReference>
<feature type="region of interest" description="Disordered" evidence="1">
    <location>
        <begin position="204"/>
        <end position="259"/>
    </location>
</feature>
<keyword evidence="3" id="KW-1185">Reference proteome</keyword>
<feature type="region of interest" description="Disordered" evidence="1">
    <location>
        <begin position="458"/>
        <end position="532"/>
    </location>
</feature>
<evidence type="ECO:0000256" key="1">
    <source>
        <dbReference type="SAM" id="MobiDB-lite"/>
    </source>
</evidence>
<feature type="region of interest" description="Disordered" evidence="1">
    <location>
        <begin position="1"/>
        <end position="189"/>
    </location>
</feature>
<accession>A0A4U5PBD9</accession>
<dbReference type="OrthoDB" id="5399929at2759"/>
<comment type="caution">
    <text evidence="2">The sequence shown here is derived from an EMBL/GenBank/DDBJ whole genome shotgun (WGS) entry which is preliminary data.</text>
</comment>
<feature type="compositionally biased region" description="Basic residues" evidence="1">
    <location>
        <begin position="55"/>
        <end position="73"/>
    </location>
</feature>
<evidence type="ECO:0000313" key="3">
    <source>
        <dbReference type="Proteomes" id="UP000298663"/>
    </source>
</evidence>
<evidence type="ECO:0000313" key="2">
    <source>
        <dbReference type="EMBL" id="TKR93677.1"/>
    </source>
</evidence>
<dbReference type="STRING" id="34508.A0A4U5PBD9"/>